<evidence type="ECO:0000313" key="1">
    <source>
        <dbReference type="EMBL" id="KAF8568837.1"/>
    </source>
</evidence>
<dbReference type="EMBL" id="JTDF01002395">
    <property type="protein sequence ID" value="KAF8568837.1"/>
    <property type="molecule type" value="Genomic_DNA"/>
</dbReference>
<keyword evidence="2" id="KW-1185">Reference proteome</keyword>
<comment type="caution">
    <text evidence="1">The sequence shown here is derived from an EMBL/GenBank/DDBJ whole genome shotgun (WGS) entry which is preliminary data.</text>
</comment>
<proteinExistence type="predicted"/>
<evidence type="ECO:0000313" key="2">
    <source>
        <dbReference type="Proteomes" id="UP000699462"/>
    </source>
</evidence>
<sequence length="163" mass="17518">MDPGTYTGSMIEPLQKSSDLTYVSIGSVNQNGPADRGHEFKLMVHSLIWVPSGVGSLDHVCTTAPENAEIRRFTADESVIYRCADCGLSSSAGAVEYSSQHKFQFATTRNDDSSKVARQQHSVIASPVQPQSLYQPGAENLLASFTESAGTTGYFSLPGIQEP</sequence>
<dbReference type="OrthoDB" id="10018185at2759"/>
<accession>A0A8T0DQ11</accession>
<dbReference type="AlphaFoldDB" id="A0A8T0DQ11"/>
<organism evidence="1 2">
    <name type="scientific">Paragonimus westermani</name>
    <dbReference type="NCBI Taxonomy" id="34504"/>
    <lineage>
        <taxon>Eukaryota</taxon>
        <taxon>Metazoa</taxon>
        <taxon>Spiralia</taxon>
        <taxon>Lophotrochozoa</taxon>
        <taxon>Platyhelminthes</taxon>
        <taxon>Trematoda</taxon>
        <taxon>Digenea</taxon>
        <taxon>Plagiorchiida</taxon>
        <taxon>Troglotremata</taxon>
        <taxon>Troglotrematidae</taxon>
        <taxon>Paragonimus</taxon>
    </lineage>
</organism>
<protein>
    <submittedName>
        <fullName evidence="1">Uncharacterized protein</fullName>
    </submittedName>
</protein>
<name>A0A8T0DQ11_9TREM</name>
<dbReference type="Proteomes" id="UP000699462">
    <property type="component" value="Unassembled WGS sequence"/>
</dbReference>
<reference evidence="1 2" key="1">
    <citation type="submission" date="2019-07" db="EMBL/GenBank/DDBJ databases">
        <title>Annotation for the trematode Paragonimus westermani.</title>
        <authorList>
            <person name="Choi Y.-J."/>
        </authorList>
    </citation>
    <scope>NUCLEOTIDE SEQUENCE [LARGE SCALE GENOMIC DNA]</scope>
    <source>
        <strain evidence="1">180907_Pwestermani</strain>
    </source>
</reference>
<gene>
    <name evidence="1" type="ORF">P879_05276</name>
</gene>